<accession>A0A136WF89</accession>
<feature type="domain" description="Rad50/SbcC-type AAA" evidence="5">
    <location>
        <begin position="6"/>
        <end position="253"/>
    </location>
</feature>
<dbReference type="RefSeq" id="WP_066087367.1">
    <property type="nucleotide sequence ID" value="NZ_LRVM01000004.1"/>
</dbReference>
<dbReference type="Pfam" id="PF13476">
    <property type="entry name" value="AAA_23"/>
    <property type="match status" value="1"/>
</dbReference>
<evidence type="ECO:0000313" key="6">
    <source>
        <dbReference type="EMBL" id="KXL53150.1"/>
    </source>
</evidence>
<dbReference type="GO" id="GO:0006302">
    <property type="term" value="P:double-strand break repair"/>
    <property type="evidence" value="ECO:0007669"/>
    <property type="project" value="InterPro"/>
</dbReference>
<dbReference type="SUPFAM" id="SSF52540">
    <property type="entry name" value="P-loop containing nucleoside triphosphate hydrolases"/>
    <property type="match status" value="1"/>
</dbReference>
<feature type="coiled-coil region" evidence="4">
    <location>
        <begin position="342"/>
        <end position="427"/>
    </location>
</feature>
<dbReference type="GO" id="GO:0016887">
    <property type="term" value="F:ATP hydrolysis activity"/>
    <property type="evidence" value="ECO:0007669"/>
    <property type="project" value="InterPro"/>
</dbReference>
<evidence type="ECO:0000259" key="5">
    <source>
        <dbReference type="Pfam" id="PF13476"/>
    </source>
</evidence>
<dbReference type="PANTHER" id="PTHR32114:SF2">
    <property type="entry name" value="ABC TRANSPORTER ABCH.3"/>
    <property type="match status" value="1"/>
</dbReference>
<evidence type="ECO:0000256" key="2">
    <source>
        <dbReference type="ARBA" id="ARBA00011322"/>
    </source>
</evidence>
<dbReference type="InterPro" id="IPR027417">
    <property type="entry name" value="P-loop_NTPase"/>
</dbReference>
<comment type="similarity">
    <text evidence="1">Belongs to the SMC family. SbcC subfamily.</text>
</comment>
<keyword evidence="4" id="KW-0175">Coiled coil</keyword>
<dbReference type="PANTHER" id="PTHR32114">
    <property type="entry name" value="ABC TRANSPORTER ABCH.3"/>
    <property type="match status" value="1"/>
</dbReference>
<evidence type="ECO:0000256" key="1">
    <source>
        <dbReference type="ARBA" id="ARBA00006930"/>
    </source>
</evidence>
<keyword evidence="7" id="KW-1185">Reference proteome</keyword>
<protein>
    <recommendedName>
        <fullName evidence="3">Nuclease SbcCD subunit C</fullName>
    </recommendedName>
</protein>
<name>A0A136WF89_9FIRM</name>
<gene>
    <name evidence="6" type="primary">sbcC</name>
    <name evidence="6" type="ORF">CLNEO_16930</name>
</gene>
<evidence type="ECO:0000256" key="4">
    <source>
        <dbReference type="SAM" id="Coils"/>
    </source>
</evidence>
<dbReference type="OrthoDB" id="9795626at2"/>
<dbReference type="Pfam" id="PF13558">
    <property type="entry name" value="SbcC_Walker_B"/>
    <property type="match status" value="1"/>
</dbReference>
<evidence type="ECO:0000313" key="7">
    <source>
        <dbReference type="Proteomes" id="UP000070539"/>
    </source>
</evidence>
<reference evidence="6 7" key="1">
    <citation type="submission" date="2016-01" db="EMBL/GenBank/DDBJ databases">
        <title>Genome sequence of Clostridium neopropionicum X4, DSM-3847.</title>
        <authorList>
            <person name="Poehlein A."/>
            <person name="Beck M.H."/>
            <person name="Bengelsdorf F.R."/>
            <person name="Daniel R."/>
            <person name="Duerre P."/>
        </authorList>
    </citation>
    <scope>NUCLEOTIDE SEQUENCE [LARGE SCALE GENOMIC DNA]</scope>
    <source>
        <strain evidence="6 7">DSM-3847</strain>
    </source>
</reference>
<proteinExistence type="inferred from homology"/>
<organism evidence="6 7">
    <name type="scientific">Anaerotignum neopropionicum</name>
    <dbReference type="NCBI Taxonomy" id="36847"/>
    <lineage>
        <taxon>Bacteria</taxon>
        <taxon>Bacillati</taxon>
        <taxon>Bacillota</taxon>
        <taxon>Clostridia</taxon>
        <taxon>Lachnospirales</taxon>
        <taxon>Anaerotignaceae</taxon>
        <taxon>Anaerotignum</taxon>
    </lineage>
</organism>
<feature type="coiled-coil region" evidence="4">
    <location>
        <begin position="674"/>
        <end position="725"/>
    </location>
</feature>
<dbReference type="EMBL" id="LRVM01000004">
    <property type="protein sequence ID" value="KXL53150.1"/>
    <property type="molecule type" value="Genomic_DNA"/>
</dbReference>
<dbReference type="Proteomes" id="UP000070539">
    <property type="component" value="Unassembled WGS sequence"/>
</dbReference>
<evidence type="ECO:0000256" key="3">
    <source>
        <dbReference type="ARBA" id="ARBA00013368"/>
    </source>
</evidence>
<feature type="coiled-coil region" evidence="4">
    <location>
        <begin position="595"/>
        <end position="629"/>
    </location>
</feature>
<comment type="subunit">
    <text evidence="2">Heterodimer of SbcC and SbcD.</text>
</comment>
<dbReference type="PATRIC" id="fig|36847.3.peg.1971"/>
<dbReference type="STRING" id="36847.CLNEO_16930"/>
<sequence length="1030" mass="117891">MKPIHLTISAFGPFAEKVEIPFNKLGDGGLFLVSGDTGAGKTTIFDAICFALFGETSGSSRGIDSVRSDFALGKTKTFVELIFQHRDKQYRIVRNPAYRRPKKNGEGVTTEVADAALFCGEATLSTGFVQVKKAVEELLSVDAKQFKQIAMIAQGEFLKLLYAESSERGAIFRKVFHTDLYSDFQQRLKEAEKQNRTNYEDSEKRLLHHLQQLCPQRTEEDKNMVYQAETILIGEEEAFIASQKQIKALKQERAAFLEKEQVLATLISKGEINNKRIADLESAKKELFVLIEQKEENTNKQIFLIKQRIAQDYVLPLEENLQRETDVFEDAKQQVVDFTKKLEALRPILKEKDEERKNLEEEQPKLNEEKIRLKKLQSDFAVYARREKLIQEKAVLQEKKRFLENQAVELQSNLKAAEDRINEYKLKLEERPLLEKTELILNQSIQTKKDRQSRMKQIVQMQEILKLDEIALHGMRNEYKKADLAWKGARRRREEVESAFLAEQAGILASMLKDGVACPVCGSLEHPQKAVLSESAPTEKEWQMAKEQEELAHTKLQEFAAEGKGLFVKCESQKESIAKAYFDVSTTEEAFPEDCKILLEEINLQEKELQKQNGRMQELTKLEQEFQRENVAFTKLGEQLEINKEKCKENAEKNSLLQGEFTALEDRLEKNITSAQAKAAMEALQRYIEKAEYEYSRTLTMYQEKKEEVQKLETRLEEAKNLEVQGGKRVEMAKENFARVLLEKGFSSREEYGLALPKSREIMEQEEQKNRAFFNKLDQLADFIQRTELGEKIEKTDLGKLQEEKRALALRLQESDHVLEELSRTNAIKEIAIENGKEELKLRKKIEKQYLPILELSKTANGELSGKDKITFESFVQGFYFDRVLRAANLRLGEMTEGRYRLLRAENASDKRSQSGLEMEVMDYFTGKSRSVKSLSGGEAFKASLALALGLSDVIQSHAGGVQVDAMFIDEGFGALDEQSREQAVLVLQRLSYGNRLVGIISHITELKENIDKKIMVQRGSTGSSVEIMA</sequence>
<dbReference type="Gene3D" id="3.40.50.300">
    <property type="entry name" value="P-loop containing nucleotide triphosphate hydrolases"/>
    <property type="match status" value="2"/>
</dbReference>
<dbReference type="AlphaFoldDB" id="A0A136WF89"/>
<dbReference type="InterPro" id="IPR038729">
    <property type="entry name" value="Rad50/SbcC_AAA"/>
</dbReference>
<comment type="caution">
    <text evidence="6">The sequence shown here is derived from an EMBL/GenBank/DDBJ whole genome shotgun (WGS) entry which is preliminary data.</text>
</comment>